<sequence>MVEKQPRGLQPMPPSFRAGASANWDT</sequence>
<name>A0A392S139_9FABA</name>
<feature type="region of interest" description="Disordered" evidence="1">
    <location>
        <begin position="1"/>
        <end position="26"/>
    </location>
</feature>
<dbReference type="Proteomes" id="UP000265520">
    <property type="component" value="Unassembled WGS sequence"/>
</dbReference>
<evidence type="ECO:0000313" key="2">
    <source>
        <dbReference type="EMBL" id="MCI41730.1"/>
    </source>
</evidence>
<evidence type="ECO:0000313" key="3">
    <source>
        <dbReference type="Proteomes" id="UP000265520"/>
    </source>
</evidence>
<feature type="non-terminal residue" evidence="2">
    <location>
        <position position="26"/>
    </location>
</feature>
<comment type="caution">
    <text evidence="2">The sequence shown here is derived from an EMBL/GenBank/DDBJ whole genome shotgun (WGS) entry which is preliminary data.</text>
</comment>
<accession>A0A392S139</accession>
<evidence type="ECO:0000256" key="1">
    <source>
        <dbReference type="SAM" id="MobiDB-lite"/>
    </source>
</evidence>
<protein>
    <submittedName>
        <fullName evidence="2">Uncharacterized protein</fullName>
    </submittedName>
</protein>
<proteinExistence type="predicted"/>
<dbReference type="AlphaFoldDB" id="A0A392S139"/>
<keyword evidence="3" id="KW-1185">Reference proteome</keyword>
<organism evidence="2 3">
    <name type="scientific">Trifolium medium</name>
    <dbReference type="NCBI Taxonomy" id="97028"/>
    <lineage>
        <taxon>Eukaryota</taxon>
        <taxon>Viridiplantae</taxon>
        <taxon>Streptophyta</taxon>
        <taxon>Embryophyta</taxon>
        <taxon>Tracheophyta</taxon>
        <taxon>Spermatophyta</taxon>
        <taxon>Magnoliopsida</taxon>
        <taxon>eudicotyledons</taxon>
        <taxon>Gunneridae</taxon>
        <taxon>Pentapetalae</taxon>
        <taxon>rosids</taxon>
        <taxon>fabids</taxon>
        <taxon>Fabales</taxon>
        <taxon>Fabaceae</taxon>
        <taxon>Papilionoideae</taxon>
        <taxon>50 kb inversion clade</taxon>
        <taxon>NPAAA clade</taxon>
        <taxon>Hologalegina</taxon>
        <taxon>IRL clade</taxon>
        <taxon>Trifolieae</taxon>
        <taxon>Trifolium</taxon>
    </lineage>
</organism>
<dbReference type="EMBL" id="LXQA010295589">
    <property type="protein sequence ID" value="MCI41730.1"/>
    <property type="molecule type" value="Genomic_DNA"/>
</dbReference>
<reference evidence="2 3" key="1">
    <citation type="journal article" date="2018" name="Front. Plant Sci.">
        <title>Red Clover (Trifolium pratense) and Zigzag Clover (T. medium) - A Picture of Genomic Similarities and Differences.</title>
        <authorList>
            <person name="Dluhosova J."/>
            <person name="Istvanek J."/>
            <person name="Nedelnik J."/>
            <person name="Repkova J."/>
        </authorList>
    </citation>
    <scope>NUCLEOTIDE SEQUENCE [LARGE SCALE GENOMIC DNA]</scope>
    <source>
        <strain evidence="3">cv. 10/8</strain>
        <tissue evidence="2">Leaf</tissue>
    </source>
</reference>